<proteinExistence type="predicted"/>
<sequence length="121" mass="14179">MDWFLPCLLRHVGKSYKNTAMSIPPCLHRKTKSVFLINHAAVPDEVEELPPCHSRRADALRTTRSRVVESRRKTHRDRSRPQLFIAGLFYIHAASHQDRRRSTKYTYRRGVRQKNGGDECH</sequence>
<gene>
    <name evidence="2" type="ORF">B0H15DRAFT_929221</name>
</gene>
<accession>A0AAD6XUT3</accession>
<name>A0AAD6XUT3_9AGAR</name>
<feature type="compositionally biased region" description="Basic residues" evidence="1">
    <location>
        <begin position="98"/>
        <end position="112"/>
    </location>
</feature>
<dbReference type="EMBL" id="JARJCN010000014">
    <property type="protein sequence ID" value="KAJ7094536.1"/>
    <property type="molecule type" value="Genomic_DNA"/>
</dbReference>
<evidence type="ECO:0000313" key="2">
    <source>
        <dbReference type="EMBL" id="KAJ7094536.1"/>
    </source>
</evidence>
<evidence type="ECO:0000313" key="3">
    <source>
        <dbReference type="Proteomes" id="UP001222325"/>
    </source>
</evidence>
<comment type="caution">
    <text evidence="2">The sequence shown here is derived from an EMBL/GenBank/DDBJ whole genome shotgun (WGS) entry which is preliminary data.</text>
</comment>
<protein>
    <submittedName>
        <fullName evidence="2">Uncharacterized protein</fullName>
    </submittedName>
</protein>
<feature type="region of interest" description="Disordered" evidence="1">
    <location>
        <begin position="96"/>
        <end position="121"/>
    </location>
</feature>
<evidence type="ECO:0000256" key="1">
    <source>
        <dbReference type="SAM" id="MobiDB-lite"/>
    </source>
</evidence>
<dbReference type="Proteomes" id="UP001222325">
    <property type="component" value="Unassembled WGS sequence"/>
</dbReference>
<organism evidence="2 3">
    <name type="scientific">Mycena belliarum</name>
    <dbReference type="NCBI Taxonomy" id="1033014"/>
    <lineage>
        <taxon>Eukaryota</taxon>
        <taxon>Fungi</taxon>
        <taxon>Dikarya</taxon>
        <taxon>Basidiomycota</taxon>
        <taxon>Agaricomycotina</taxon>
        <taxon>Agaricomycetes</taxon>
        <taxon>Agaricomycetidae</taxon>
        <taxon>Agaricales</taxon>
        <taxon>Marasmiineae</taxon>
        <taxon>Mycenaceae</taxon>
        <taxon>Mycena</taxon>
    </lineage>
</organism>
<keyword evidence="3" id="KW-1185">Reference proteome</keyword>
<dbReference type="AlphaFoldDB" id="A0AAD6XUT3"/>
<reference evidence="2" key="1">
    <citation type="submission" date="2023-03" db="EMBL/GenBank/DDBJ databases">
        <title>Massive genome expansion in bonnet fungi (Mycena s.s.) driven by repeated elements and novel gene families across ecological guilds.</title>
        <authorList>
            <consortium name="Lawrence Berkeley National Laboratory"/>
            <person name="Harder C.B."/>
            <person name="Miyauchi S."/>
            <person name="Viragh M."/>
            <person name="Kuo A."/>
            <person name="Thoen E."/>
            <person name="Andreopoulos B."/>
            <person name="Lu D."/>
            <person name="Skrede I."/>
            <person name="Drula E."/>
            <person name="Henrissat B."/>
            <person name="Morin E."/>
            <person name="Kohler A."/>
            <person name="Barry K."/>
            <person name="LaButti K."/>
            <person name="Morin E."/>
            <person name="Salamov A."/>
            <person name="Lipzen A."/>
            <person name="Mereny Z."/>
            <person name="Hegedus B."/>
            <person name="Baldrian P."/>
            <person name="Stursova M."/>
            <person name="Weitz H."/>
            <person name="Taylor A."/>
            <person name="Grigoriev I.V."/>
            <person name="Nagy L.G."/>
            <person name="Martin F."/>
            <person name="Kauserud H."/>
        </authorList>
    </citation>
    <scope>NUCLEOTIDE SEQUENCE</scope>
    <source>
        <strain evidence="2">CBHHK173m</strain>
    </source>
</reference>